<dbReference type="Proteomes" id="UP001175211">
    <property type="component" value="Unassembled WGS sequence"/>
</dbReference>
<evidence type="ECO:0000313" key="2">
    <source>
        <dbReference type="Proteomes" id="UP001175211"/>
    </source>
</evidence>
<proteinExistence type="predicted"/>
<accession>A0AA39NHZ8</accession>
<dbReference type="AlphaFoldDB" id="A0AA39NHZ8"/>
<comment type="caution">
    <text evidence="1">The sequence shown here is derived from an EMBL/GenBank/DDBJ whole genome shotgun (WGS) entry which is preliminary data.</text>
</comment>
<reference evidence="1" key="1">
    <citation type="submission" date="2023-06" db="EMBL/GenBank/DDBJ databases">
        <authorList>
            <consortium name="Lawrence Berkeley National Laboratory"/>
            <person name="Ahrendt S."/>
            <person name="Sahu N."/>
            <person name="Indic B."/>
            <person name="Wong-Bajracharya J."/>
            <person name="Merenyi Z."/>
            <person name="Ke H.-M."/>
            <person name="Monk M."/>
            <person name="Kocsube S."/>
            <person name="Drula E."/>
            <person name="Lipzen A."/>
            <person name="Balint B."/>
            <person name="Henrissat B."/>
            <person name="Andreopoulos B."/>
            <person name="Martin F.M."/>
            <person name="Harder C.B."/>
            <person name="Rigling D."/>
            <person name="Ford K.L."/>
            <person name="Foster G.D."/>
            <person name="Pangilinan J."/>
            <person name="Papanicolaou A."/>
            <person name="Barry K."/>
            <person name="LaButti K."/>
            <person name="Viragh M."/>
            <person name="Koriabine M."/>
            <person name="Yan M."/>
            <person name="Riley R."/>
            <person name="Champramary S."/>
            <person name="Plett K.L."/>
            <person name="Tsai I.J."/>
            <person name="Slot J."/>
            <person name="Sipos G."/>
            <person name="Plett J."/>
            <person name="Nagy L.G."/>
            <person name="Grigoriev I.V."/>
        </authorList>
    </citation>
    <scope>NUCLEOTIDE SEQUENCE</scope>
    <source>
        <strain evidence="1">CCBAS 213</strain>
    </source>
</reference>
<dbReference type="GeneID" id="85363137"/>
<organism evidence="1 2">
    <name type="scientific">Armillaria tabescens</name>
    <name type="common">Ringless honey mushroom</name>
    <name type="synonym">Agaricus tabescens</name>
    <dbReference type="NCBI Taxonomy" id="1929756"/>
    <lineage>
        <taxon>Eukaryota</taxon>
        <taxon>Fungi</taxon>
        <taxon>Dikarya</taxon>
        <taxon>Basidiomycota</taxon>
        <taxon>Agaricomycotina</taxon>
        <taxon>Agaricomycetes</taxon>
        <taxon>Agaricomycetidae</taxon>
        <taxon>Agaricales</taxon>
        <taxon>Marasmiineae</taxon>
        <taxon>Physalacriaceae</taxon>
        <taxon>Desarmillaria</taxon>
    </lineage>
</organism>
<keyword evidence="2" id="KW-1185">Reference proteome</keyword>
<name>A0AA39NHZ8_ARMTA</name>
<sequence>MTDELKEDIEQLKKYRQETEQKLADQRKFEVLDRFCRGILQEKISDLKDLLYILSVELDGSPLAYAPIGFVFVTYYLHHERNALPEFFCQFPPHLHLKNIATLKCVPPTSELTLRTLSSIMNGPYGDSVQLLIHLWVIRADLSRKQNFVACPVPNLTFASETLQALIHDPDQQALVEQILPSLVDEEDINYEIKYFLPSW</sequence>
<dbReference type="EMBL" id="JAUEPS010000004">
    <property type="protein sequence ID" value="KAK0465997.1"/>
    <property type="molecule type" value="Genomic_DNA"/>
</dbReference>
<protein>
    <submittedName>
        <fullName evidence="1">Uncharacterized protein</fullName>
    </submittedName>
</protein>
<gene>
    <name evidence="1" type="ORF">EV420DRAFT_1709654</name>
</gene>
<evidence type="ECO:0000313" key="1">
    <source>
        <dbReference type="EMBL" id="KAK0465997.1"/>
    </source>
</evidence>
<dbReference type="RefSeq" id="XP_060336824.1">
    <property type="nucleotide sequence ID" value="XM_060479589.1"/>
</dbReference>